<dbReference type="AlphaFoldDB" id="A0AAE9WBG9"/>
<evidence type="ECO:0000313" key="2">
    <source>
        <dbReference type="Proteomes" id="UP001212411"/>
    </source>
</evidence>
<keyword evidence="2" id="KW-1185">Reference proteome</keyword>
<evidence type="ECO:0000313" key="1">
    <source>
        <dbReference type="EMBL" id="WBW73226.1"/>
    </source>
</evidence>
<dbReference type="RefSeq" id="XP_056037469.1">
    <property type="nucleotide sequence ID" value="XM_056181582.1"/>
</dbReference>
<dbReference type="EMBL" id="CP115612">
    <property type="protein sequence ID" value="WBW73226.1"/>
    <property type="molecule type" value="Genomic_DNA"/>
</dbReference>
<sequence length="271" mass="31700">MIREATHVNVKLEHEGHLRGLLRRRNSMKRPMIQLKCDPGTLKQKPVEEYTTQTVKQMRSELNNMLRTITDAITQQLTLNRQVHLDGVNQLQKTLLSVLRPFEQIDLLQLNMIAVNYSLINIYSSCEDMYSFLMVYYSTITLYERVEIFLRKGLELVDQLYDLLYFQTTLQFTMARVPLSSNGLHNLNLLVSTLQKQAISLSSTATALIPLQEELEQVNYYHKCWQRAHTVLTIFAEPHRLPKNVRSEIASWFQNMPNCYPKQLILLRLCL</sequence>
<reference evidence="1 2" key="1">
    <citation type="journal article" date="2023" name="G3 (Bethesda)">
        <title>A high-quality reference genome for the fission yeast Schizosaccharomyces osmophilus.</title>
        <authorList>
            <person name="Jia G.S."/>
            <person name="Zhang W.C."/>
            <person name="Liang Y."/>
            <person name="Liu X.H."/>
            <person name="Rhind N."/>
            <person name="Pidoux A."/>
            <person name="Brysch-Herzberg M."/>
            <person name="Du L.L."/>
        </authorList>
    </citation>
    <scope>NUCLEOTIDE SEQUENCE [LARGE SCALE GENOMIC DNA]</scope>
    <source>
        <strain evidence="1 2">CBS 15793</strain>
    </source>
</reference>
<organism evidence="1 2">
    <name type="scientific">Schizosaccharomyces osmophilus</name>
    <dbReference type="NCBI Taxonomy" id="2545709"/>
    <lineage>
        <taxon>Eukaryota</taxon>
        <taxon>Fungi</taxon>
        <taxon>Dikarya</taxon>
        <taxon>Ascomycota</taxon>
        <taxon>Taphrinomycotina</taxon>
        <taxon>Schizosaccharomycetes</taxon>
        <taxon>Schizosaccharomycetales</taxon>
        <taxon>Schizosaccharomycetaceae</taxon>
        <taxon>Schizosaccharomyces</taxon>
    </lineage>
</organism>
<dbReference type="KEGG" id="som:SOMG_02791"/>
<accession>A0AAE9WBG9</accession>
<dbReference type="Proteomes" id="UP001212411">
    <property type="component" value="Chromosome 2"/>
</dbReference>
<protein>
    <submittedName>
        <fullName evidence="1">Schizosaccharomyces specific protein Meu43</fullName>
    </submittedName>
</protein>
<gene>
    <name evidence="1" type="primary">meu43</name>
    <name evidence="1" type="ORF">SOMG_02791</name>
</gene>
<proteinExistence type="predicted"/>
<name>A0AAE9WBG9_9SCHI</name>
<dbReference type="GeneID" id="80876271"/>